<sequence length="61" mass="7220">MVRDSIFIGKTIENKHEYFVQNSCIGCKLCYSVCPHITQKLVINQHLKKFVLNNILNYYKK</sequence>
<dbReference type="AlphaFoldDB" id="A0A2T3FYJ4"/>
<keyword evidence="3" id="KW-0411">Iron-sulfur</keyword>
<evidence type="ECO:0000256" key="2">
    <source>
        <dbReference type="ARBA" id="ARBA00023004"/>
    </source>
</evidence>
<gene>
    <name evidence="5" type="ORF">C7U54_09015</name>
</gene>
<dbReference type="Proteomes" id="UP000240974">
    <property type="component" value="Unassembled WGS sequence"/>
</dbReference>
<dbReference type="InterPro" id="IPR017900">
    <property type="entry name" value="4Fe4S_Fe_S_CS"/>
</dbReference>
<dbReference type="GO" id="GO:0051536">
    <property type="term" value="F:iron-sulfur cluster binding"/>
    <property type="evidence" value="ECO:0007669"/>
    <property type="project" value="UniProtKB-KW"/>
</dbReference>
<keyword evidence="6" id="KW-1185">Reference proteome</keyword>
<keyword evidence="2" id="KW-0408">Iron</keyword>
<evidence type="ECO:0000256" key="1">
    <source>
        <dbReference type="ARBA" id="ARBA00022723"/>
    </source>
</evidence>
<dbReference type="EMBL" id="PYLQ01000012">
    <property type="protein sequence ID" value="PST40332.1"/>
    <property type="molecule type" value="Genomic_DNA"/>
</dbReference>
<evidence type="ECO:0000313" key="5">
    <source>
        <dbReference type="EMBL" id="PST40332.1"/>
    </source>
</evidence>
<dbReference type="InterPro" id="IPR017896">
    <property type="entry name" value="4Fe4S_Fe-S-bd"/>
</dbReference>
<evidence type="ECO:0000256" key="3">
    <source>
        <dbReference type="ARBA" id="ARBA00023014"/>
    </source>
</evidence>
<evidence type="ECO:0000313" key="6">
    <source>
        <dbReference type="Proteomes" id="UP000240974"/>
    </source>
</evidence>
<dbReference type="Gene3D" id="3.30.70.20">
    <property type="match status" value="1"/>
</dbReference>
<dbReference type="PROSITE" id="PS00198">
    <property type="entry name" value="4FE4S_FER_1"/>
    <property type="match status" value="1"/>
</dbReference>
<dbReference type="SUPFAM" id="SSF54862">
    <property type="entry name" value="4Fe-4S ferredoxins"/>
    <property type="match status" value="1"/>
</dbReference>
<dbReference type="PROSITE" id="PS51379">
    <property type="entry name" value="4FE4S_FER_2"/>
    <property type="match status" value="1"/>
</dbReference>
<dbReference type="RefSeq" id="WP_107030102.1">
    <property type="nucleotide sequence ID" value="NZ_AP024085.1"/>
</dbReference>
<reference evidence="5 6" key="1">
    <citation type="journal article" date="2019" name="Int. J. Syst. Evol. Microbiol.">
        <title>Faecalibacillus intestinalis gen. nov., sp. nov. and Faecalibacillus faecis sp. nov., isolated from human faeces.</title>
        <authorList>
            <person name="Seo B."/>
            <person name="Jeon K."/>
            <person name="Baek I."/>
            <person name="Lee Y.M."/>
            <person name="Baek K."/>
            <person name="Ko G."/>
        </authorList>
    </citation>
    <scope>NUCLEOTIDE SEQUENCE [LARGE SCALE GENOMIC DNA]</scope>
    <source>
        <strain evidence="5 6">SNUG30099</strain>
    </source>
</reference>
<accession>A0A2T3FYJ4</accession>
<dbReference type="Pfam" id="PF12797">
    <property type="entry name" value="Fer4_2"/>
    <property type="match status" value="1"/>
</dbReference>
<name>A0A2T3FYJ4_9FIRM</name>
<proteinExistence type="predicted"/>
<dbReference type="GO" id="GO:0046872">
    <property type="term" value="F:metal ion binding"/>
    <property type="evidence" value="ECO:0007669"/>
    <property type="project" value="UniProtKB-KW"/>
</dbReference>
<protein>
    <recommendedName>
        <fullName evidence="4">4Fe-4S ferredoxin-type domain-containing protein</fullName>
    </recommendedName>
</protein>
<evidence type="ECO:0000259" key="4">
    <source>
        <dbReference type="PROSITE" id="PS51379"/>
    </source>
</evidence>
<dbReference type="GeneID" id="96227235"/>
<organism evidence="5 6">
    <name type="scientific">Faecalibacillus intestinalis</name>
    <dbReference type="NCBI Taxonomy" id="1982626"/>
    <lineage>
        <taxon>Bacteria</taxon>
        <taxon>Bacillati</taxon>
        <taxon>Bacillota</taxon>
        <taxon>Erysipelotrichia</taxon>
        <taxon>Erysipelotrichales</taxon>
        <taxon>Coprobacillaceae</taxon>
        <taxon>Faecalibacillus</taxon>
    </lineage>
</organism>
<comment type="caution">
    <text evidence="5">The sequence shown here is derived from an EMBL/GenBank/DDBJ whole genome shotgun (WGS) entry which is preliminary data.</text>
</comment>
<feature type="domain" description="4Fe-4S ferredoxin-type" evidence="4">
    <location>
        <begin position="15"/>
        <end position="46"/>
    </location>
</feature>
<keyword evidence="1" id="KW-0479">Metal-binding</keyword>